<feature type="repeat" description="Filamin" evidence="3">
    <location>
        <begin position="108"/>
        <end position="204"/>
    </location>
</feature>
<dbReference type="SUPFAM" id="SSF81296">
    <property type="entry name" value="E set domains"/>
    <property type="match status" value="2"/>
</dbReference>
<evidence type="ECO:0000313" key="5">
    <source>
        <dbReference type="Proteomes" id="UP000285301"/>
    </source>
</evidence>
<dbReference type="PANTHER" id="PTHR38537:SF8">
    <property type="entry name" value="FILAMIN-A"/>
    <property type="match status" value="1"/>
</dbReference>
<dbReference type="OrthoDB" id="5334309at2759"/>
<dbReference type="InterPro" id="IPR001298">
    <property type="entry name" value="Filamin/ABP280_rpt"/>
</dbReference>
<reference evidence="4 5" key="1">
    <citation type="journal article" date="2018" name="Gigascience">
        <title>Genomes of trombidid mites reveal novel predicted allergens and laterally-transferred genes associated with secondary metabolism.</title>
        <authorList>
            <person name="Dong X."/>
            <person name="Chaisiri K."/>
            <person name="Xia D."/>
            <person name="Armstrong S.D."/>
            <person name="Fang Y."/>
            <person name="Donnelly M.J."/>
            <person name="Kadowaki T."/>
            <person name="McGarry J.W."/>
            <person name="Darby A.C."/>
            <person name="Makepeace B.L."/>
        </authorList>
    </citation>
    <scope>NUCLEOTIDE SEQUENCE [LARGE SCALE GENOMIC DNA]</scope>
    <source>
        <strain evidence="4">UoL-WK</strain>
    </source>
</reference>
<evidence type="ECO:0000256" key="1">
    <source>
        <dbReference type="ARBA" id="ARBA00009238"/>
    </source>
</evidence>
<evidence type="ECO:0000256" key="2">
    <source>
        <dbReference type="ARBA" id="ARBA00022737"/>
    </source>
</evidence>
<dbReference type="InterPro" id="IPR017868">
    <property type="entry name" value="Filamin/ABP280_repeat-like"/>
</dbReference>
<gene>
    <name evidence="4" type="ORF">B4U79_17338</name>
</gene>
<dbReference type="InterPro" id="IPR044801">
    <property type="entry name" value="Filamin"/>
</dbReference>
<evidence type="ECO:0000256" key="3">
    <source>
        <dbReference type="PROSITE-ProRule" id="PRU00087"/>
    </source>
</evidence>
<dbReference type="GO" id="GO:0051015">
    <property type="term" value="F:actin filament binding"/>
    <property type="evidence" value="ECO:0007669"/>
    <property type="project" value="InterPro"/>
</dbReference>
<organism evidence="4 5">
    <name type="scientific">Dinothrombium tinctorium</name>
    <dbReference type="NCBI Taxonomy" id="1965070"/>
    <lineage>
        <taxon>Eukaryota</taxon>
        <taxon>Metazoa</taxon>
        <taxon>Ecdysozoa</taxon>
        <taxon>Arthropoda</taxon>
        <taxon>Chelicerata</taxon>
        <taxon>Arachnida</taxon>
        <taxon>Acari</taxon>
        <taxon>Acariformes</taxon>
        <taxon>Trombidiformes</taxon>
        <taxon>Prostigmata</taxon>
        <taxon>Anystina</taxon>
        <taxon>Parasitengona</taxon>
        <taxon>Trombidioidea</taxon>
        <taxon>Trombidiidae</taxon>
        <taxon>Dinothrombium</taxon>
    </lineage>
</organism>
<dbReference type="GO" id="GO:0030036">
    <property type="term" value="P:actin cytoskeleton organization"/>
    <property type="evidence" value="ECO:0007669"/>
    <property type="project" value="InterPro"/>
</dbReference>
<dbReference type="Pfam" id="PF00630">
    <property type="entry name" value="Filamin"/>
    <property type="match status" value="2"/>
</dbReference>
<protein>
    <submittedName>
        <fullName evidence="4">Filamin-C-like protein</fullName>
    </submittedName>
</protein>
<accession>A0A3S3SG97</accession>
<name>A0A3S3SG97_9ACAR</name>
<comment type="similarity">
    <text evidence="1">Belongs to the filamin family.</text>
</comment>
<dbReference type="InterPro" id="IPR014756">
    <property type="entry name" value="Ig_E-set"/>
</dbReference>
<dbReference type="AlphaFoldDB" id="A0A3S3SG97"/>
<keyword evidence="2" id="KW-0677">Repeat</keyword>
<dbReference type="SMART" id="SM00557">
    <property type="entry name" value="IG_FLMN"/>
    <property type="match status" value="2"/>
</dbReference>
<dbReference type="Gene3D" id="2.60.40.10">
    <property type="entry name" value="Immunoglobulins"/>
    <property type="match status" value="2"/>
</dbReference>
<dbReference type="Proteomes" id="UP000285301">
    <property type="component" value="Unassembled WGS sequence"/>
</dbReference>
<feature type="repeat" description="Filamin" evidence="3">
    <location>
        <begin position="9"/>
        <end position="96"/>
    </location>
</feature>
<dbReference type="PROSITE" id="PS50194">
    <property type="entry name" value="FILAMIN_REPEAT"/>
    <property type="match status" value="2"/>
</dbReference>
<dbReference type="InterPro" id="IPR013783">
    <property type="entry name" value="Ig-like_fold"/>
</dbReference>
<keyword evidence="5" id="KW-1185">Reference proteome</keyword>
<comment type="caution">
    <text evidence="4">The sequence shown here is derived from an EMBL/GenBank/DDBJ whole genome shotgun (WGS) entry which is preliminary data.</text>
</comment>
<dbReference type="STRING" id="1965070.A0A3S3SG97"/>
<evidence type="ECO:0000313" key="4">
    <source>
        <dbReference type="EMBL" id="RWS13691.1"/>
    </source>
</evidence>
<dbReference type="PANTHER" id="PTHR38537">
    <property type="entry name" value="JITTERBUG, ISOFORM N"/>
    <property type="match status" value="1"/>
</dbReference>
<proteinExistence type="inferred from homology"/>
<sequence>MSTIPNIRSGIKVVGDGILNDIEVGKPAVFQVLNSAGGGGVLSFAFDGPHHVDFTTKKFEDGTVEVTYMVTEAGHYEIQVYYQNDHVPGSPFFVHATGEMPKSEIPPELQEKIEKVKVYGKNLQYGKPLALNKVVIDCTEADIDKEELLVSMAGPRRRASIIDLNDNQDGTYTLTYKPTDPGIYKLNVEVEDRHVPGSPFFVNVRGGSIVDYV</sequence>
<dbReference type="EMBL" id="NCKU01000914">
    <property type="protein sequence ID" value="RWS13691.1"/>
    <property type="molecule type" value="Genomic_DNA"/>
</dbReference>